<dbReference type="Pfam" id="PF14335">
    <property type="entry name" value="DUF4391"/>
    <property type="match status" value="1"/>
</dbReference>
<evidence type="ECO:0008006" key="3">
    <source>
        <dbReference type="Google" id="ProtNLM"/>
    </source>
</evidence>
<dbReference type="Proteomes" id="UP000183670">
    <property type="component" value="Unassembled WGS sequence"/>
</dbReference>
<dbReference type="AlphaFoldDB" id="A0A1G6G547"/>
<accession>A0A1G6G547</accession>
<evidence type="ECO:0000313" key="2">
    <source>
        <dbReference type="Proteomes" id="UP000183670"/>
    </source>
</evidence>
<proteinExistence type="predicted"/>
<protein>
    <recommendedName>
        <fullName evidence="3">DUF4391 domain-containing protein</fullName>
    </recommendedName>
</protein>
<sequence>MYNLPQSTIVNRVIPKKTFVNQWGANTRMKDHFTNDVVRVEWLAKLAPSTINVADGKEVHEITIFLVPIKDENCPDDIFSFIDGMILRHTLFILRWGDMTCLHLNYKEWMESSTNTDKTFRIAKTYRSQWIKDTEISLSIEGLTMDAIYEALVRQVAGERIIIQSESLREDVEKSTQREMLLKEIEIVKRKINNEKQPKKKFELHQQLIKLKKDLNKNQ</sequence>
<organism evidence="1 2">
    <name type="scientific">Bacteroides ovatus</name>
    <dbReference type="NCBI Taxonomy" id="28116"/>
    <lineage>
        <taxon>Bacteria</taxon>
        <taxon>Pseudomonadati</taxon>
        <taxon>Bacteroidota</taxon>
        <taxon>Bacteroidia</taxon>
        <taxon>Bacteroidales</taxon>
        <taxon>Bacteroidaceae</taxon>
        <taxon>Bacteroides</taxon>
    </lineage>
</organism>
<reference evidence="1 2" key="1">
    <citation type="submission" date="2016-10" db="EMBL/GenBank/DDBJ databases">
        <authorList>
            <person name="de Groot N.N."/>
        </authorList>
    </citation>
    <scope>NUCLEOTIDE SEQUENCE [LARGE SCALE GENOMIC DNA]</scope>
    <source>
        <strain evidence="1 2">NLAE-zl-C500</strain>
    </source>
</reference>
<dbReference type="EMBL" id="FMYE01000015">
    <property type="protein sequence ID" value="SDB76999.1"/>
    <property type="molecule type" value="Genomic_DNA"/>
</dbReference>
<evidence type="ECO:0000313" key="1">
    <source>
        <dbReference type="EMBL" id="SDB76999.1"/>
    </source>
</evidence>
<gene>
    <name evidence="1" type="ORF">SAMN05192581_101578</name>
</gene>
<dbReference type="RefSeq" id="WP_074557918.1">
    <property type="nucleotide sequence ID" value="NZ_FMYE01000015.1"/>
</dbReference>
<name>A0A1G6G547_BACOV</name>
<dbReference type="InterPro" id="IPR025503">
    <property type="entry name" value="DUF4391"/>
</dbReference>